<gene>
    <name evidence="5" type="ORF">GCM10007425_20770</name>
</gene>
<dbReference type="EMBL" id="BMJT01000006">
    <property type="protein sequence ID" value="GGG26052.1"/>
    <property type="molecule type" value="Genomic_DNA"/>
</dbReference>
<name>A0A917G6U2_9BACI</name>
<dbReference type="Proteomes" id="UP000616608">
    <property type="component" value="Unassembled WGS sequence"/>
</dbReference>
<keyword evidence="3" id="KW-0804">Transcription</keyword>
<reference evidence="5" key="1">
    <citation type="journal article" date="2014" name="Int. J. Syst. Evol. Microbiol.">
        <title>Complete genome sequence of Corynebacterium casei LMG S-19264T (=DSM 44701T), isolated from a smear-ripened cheese.</title>
        <authorList>
            <consortium name="US DOE Joint Genome Institute (JGI-PGF)"/>
            <person name="Walter F."/>
            <person name="Albersmeier A."/>
            <person name="Kalinowski J."/>
            <person name="Ruckert C."/>
        </authorList>
    </citation>
    <scope>NUCLEOTIDE SEQUENCE</scope>
    <source>
        <strain evidence="5">CGMCC 1.15760</strain>
    </source>
</reference>
<dbReference type="InterPro" id="IPR050959">
    <property type="entry name" value="MarA-like"/>
</dbReference>
<dbReference type="PROSITE" id="PS01124">
    <property type="entry name" value="HTH_ARAC_FAMILY_2"/>
    <property type="match status" value="1"/>
</dbReference>
<dbReference type="InterPro" id="IPR020449">
    <property type="entry name" value="Tscrpt_reg_AraC-type_HTH"/>
</dbReference>
<dbReference type="AlphaFoldDB" id="A0A917G6U2"/>
<evidence type="ECO:0000256" key="2">
    <source>
        <dbReference type="ARBA" id="ARBA00023125"/>
    </source>
</evidence>
<dbReference type="RefSeq" id="WP_188614985.1">
    <property type="nucleotide sequence ID" value="NZ_BMJT01000006.1"/>
</dbReference>
<proteinExistence type="predicted"/>
<evidence type="ECO:0000256" key="1">
    <source>
        <dbReference type="ARBA" id="ARBA00023015"/>
    </source>
</evidence>
<organism evidence="5 6">
    <name type="scientific">Lysinibacillus alkalisoli</name>
    <dbReference type="NCBI Taxonomy" id="1911548"/>
    <lineage>
        <taxon>Bacteria</taxon>
        <taxon>Bacillati</taxon>
        <taxon>Bacillota</taxon>
        <taxon>Bacilli</taxon>
        <taxon>Bacillales</taxon>
        <taxon>Bacillaceae</taxon>
        <taxon>Lysinibacillus</taxon>
    </lineage>
</organism>
<keyword evidence="2" id="KW-0238">DNA-binding</keyword>
<dbReference type="InterPro" id="IPR010499">
    <property type="entry name" value="AraC_E-bd"/>
</dbReference>
<evidence type="ECO:0000313" key="5">
    <source>
        <dbReference type="EMBL" id="GGG26052.1"/>
    </source>
</evidence>
<reference evidence="5" key="2">
    <citation type="submission" date="2020-09" db="EMBL/GenBank/DDBJ databases">
        <authorList>
            <person name="Sun Q."/>
            <person name="Zhou Y."/>
        </authorList>
    </citation>
    <scope>NUCLEOTIDE SEQUENCE</scope>
    <source>
        <strain evidence="5">CGMCC 1.15760</strain>
    </source>
</reference>
<dbReference type="InterPro" id="IPR009057">
    <property type="entry name" value="Homeodomain-like_sf"/>
</dbReference>
<dbReference type="SUPFAM" id="SSF46689">
    <property type="entry name" value="Homeodomain-like"/>
    <property type="match status" value="2"/>
</dbReference>
<dbReference type="Gene3D" id="3.20.80.10">
    <property type="entry name" value="Regulatory factor, effector binding domain"/>
    <property type="match status" value="1"/>
</dbReference>
<dbReference type="InterPro" id="IPR018062">
    <property type="entry name" value="HTH_AraC-typ_CS"/>
</dbReference>
<evidence type="ECO:0000256" key="3">
    <source>
        <dbReference type="ARBA" id="ARBA00023163"/>
    </source>
</evidence>
<dbReference type="SUPFAM" id="SSF55136">
    <property type="entry name" value="Probable bacterial effector-binding domain"/>
    <property type="match status" value="1"/>
</dbReference>
<keyword evidence="1" id="KW-0805">Transcription regulation</keyword>
<dbReference type="SMART" id="SM00342">
    <property type="entry name" value="HTH_ARAC"/>
    <property type="match status" value="1"/>
</dbReference>
<dbReference type="PANTHER" id="PTHR47504">
    <property type="entry name" value="RIGHT ORIGIN-BINDING PROTEIN"/>
    <property type="match status" value="1"/>
</dbReference>
<dbReference type="PRINTS" id="PR00032">
    <property type="entry name" value="HTHARAC"/>
</dbReference>
<accession>A0A917G6U2</accession>
<dbReference type="GO" id="GO:0003700">
    <property type="term" value="F:DNA-binding transcription factor activity"/>
    <property type="evidence" value="ECO:0007669"/>
    <property type="project" value="InterPro"/>
</dbReference>
<keyword evidence="6" id="KW-1185">Reference proteome</keyword>
<dbReference type="Pfam" id="PF12833">
    <property type="entry name" value="HTH_18"/>
    <property type="match status" value="1"/>
</dbReference>
<dbReference type="InterPro" id="IPR018060">
    <property type="entry name" value="HTH_AraC"/>
</dbReference>
<dbReference type="PANTHER" id="PTHR47504:SF5">
    <property type="entry name" value="RIGHT ORIGIN-BINDING PROTEIN"/>
    <property type="match status" value="1"/>
</dbReference>
<dbReference type="Gene3D" id="1.10.10.60">
    <property type="entry name" value="Homeodomain-like"/>
    <property type="match status" value="2"/>
</dbReference>
<sequence length="277" mass="32051">MVWLTSLQKAITYMESHLTTTFSMDELARSSGFSSFHFQRTFHLLTGITVREYVRRRRLTLAAEELQRTTYKVIDIALKYGYETPEAFTKAFRRQHGLTPMQVRKSQGKITSYYPLTIEVQLKGAEPMNYQMTKQDTFQVIGRLTTMPNNEAIPALWDELNRDGTTERLALLNNTPIKGVLGVCLPHKEGMQYMIGVAYEGDVPEGFEAIQVPQAEWAVFEVIGAMPHAMRHTWQRIYKEWLPSSQYELAHTVEFELYTDDDPMTDTCYSEIWLPVK</sequence>
<dbReference type="Pfam" id="PF14526">
    <property type="entry name" value="Cass2"/>
    <property type="match status" value="1"/>
</dbReference>
<evidence type="ECO:0000313" key="6">
    <source>
        <dbReference type="Proteomes" id="UP000616608"/>
    </source>
</evidence>
<dbReference type="PROSITE" id="PS00041">
    <property type="entry name" value="HTH_ARAC_FAMILY_1"/>
    <property type="match status" value="1"/>
</dbReference>
<evidence type="ECO:0000259" key="4">
    <source>
        <dbReference type="PROSITE" id="PS01124"/>
    </source>
</evidence>
<feature type="domain" description="HTH araC/xylS-type" evidence="4">
    <location>
        <begin position="8"/>
        <end position="106"/>
    </location>
</feature>
<dbReference type="SMART" id="SM00871">
    <property type="entry name" value="AraC_E_bind"/>
    <property type="match status" value="1"/>
</dbReference>
<protein>
    <submittedName>
        <fullName evidence="5">AraC family transcriptional regulator</fullName>
    </submittedName>
</protein>
<dbReference type="InterPro" id="IPR011256">
    <property type="entry name" value="Reg_factor_effector_dom_sf"/>
</dbReference>
<comment type="caution">
    <text evidence="5">The sequence shown here is derived from an EMBL/GenBank/DDBJ whole genome shotgun (WGS) entry which is preliminary data.</text>
</comment>
<dbReference type="GO" id="GO:0043565">
    <property type="term" value="F:sequence-specific DNA binding"/>
    <property type="evidence" value="ECO:0007669"/>
    <property type="project" value="InterPro"/>
</dbReference>
<dbReference type="InterPro" id="IPR029441">
    <property type="entry name" value="Cass2"/>
</dbReference>